<dbReference type="PANTHER" id="PTHR12352">
    <property type="entry name" value="SECRETED MODULAR CALCIUM-BINDING PROTEIN"/>
    <property type="match status" value="1"/>
</dbReference>
<reference evidence="8 9" key="1">
    <citation type="submission" date="2024-03" db="EMBL/GenBank/DDBJ databases">
        <title>The genome assembly and annotation of the cricket Gryllus longicercus Weissman &amp; Gray.</title>
        <authorList>
            <person name="Szrajer S."/>
            <person name="Gray D."/>
            <person name="Ylla G."/>
        </authorList>
    </citation>
    <scope>NUCLEOTIDE SEQUENCE [LARGE SCALE GENOMIC DNA]</scope>
    <source>
        <strain evidence="8">DAG 2021-001</strain>
        <tissue evidence="8">Whole body minus gut</tissue>
    </source>
</reference>
<proteinExistence type="predicted"/>
<comment type="subcellular location">
    <subcellularLocation>
        <location evidence="1">Secreted</location>
    </subcellularLocation>
</comment>
<organism evidence="8 9">
    <name type="scientific">Gryllus longicercus</name>
    <dbReference type="NCBI Taxonomy" id="2509291"/>
    <lineage>
        <taxon>Eukaryota</taxon>
        <taxon>Metazoa</taxon>
        <taxon>Ecdysozoa</taxon>
        <taxon>Arthropoda</taxon>
        <taxon>Hexapoda</taxon>
        <taxon>Insecta</taxon>
        <taxon>Pterygota</taxon>
        <taxon>Neoptera</taxon>
        <taxon>Polyneoptera</taxon>
        <taxon>Orthoptera</taxon>
        <taxon>Ensifera</taxon>
        <taxon>Gryllidea</taxon>
        <taxon>Grylloidea</taxon>
        <taxon>Gryllidae</taxon>
        <taxon>Gryllinae</taxon>
        <taxon>Gryllus</taxon>
    </lineage>
</organism>
<comment type="caution">
    <text evidence="8">The sequence shown here is derived from an EMBL/GenBank/DDBJ whole genome shotgun (WGS) entry which is preliminary data.</text>
</comment>
<evidence type="ECO:0000256" key="5">
    <source>
        <dbReference type="PROSITE-ProRule" id="PRU00500"/>
    </source>
</evidence>
<dbReference type="SMART" id="SM00211">
    <property type="entry name" value="TY"/>
    <property type="match status" value="4"/>
</dbReference>
<evidence type="ECO:0000313" key="9">
    <source>
        <dbReference type="Proteomes" id="UP001378592"/>
    </source>
</evidence>
<feature type="chain" id="PRO_5043005159" description="Thyroglobulin type-1 domain-containing protein" evidence="6">
    <location>
        <begin position="18"/>
        <end position="391"/>
    </location>
</feature>
<keyword evidence="6" id="KW-0732">Signal</keyword>
<dbReference type="AlphaFoldDB" id="A0AAN9Z207"/>
<feature type="domain" description="Thyroglobulin type-1" evidence="7">
    <location>
        <begin position="325"/>
        <end position="389"/>
    </location>
</feature>
<evidence type="ECO:0000256" key="3">
    <source>
        <dbReference type="ARBA" id="ARBA00022737"/>
    </source>
</evidence>
<evidence type="ECO:0000313" key="8">
    <source>
        <dbReference type="EMBL" id="KAK7792204.1"/>
    </source>
</evidence>
<evidence type="ECO:0000259" key="7">
    <source>
        <dbReference type="PROSITE" id="PS51162"/>
    </source>
</evidence>
<evidence type="ECO:0000256" key="2">
    <source>
        <dbReference type="ARBA" id="ARBA00022525"/>
    </source>
</evidence>
<dbReference type="InterPro" id="IPR051950">
    <property type="entry name" value="Dev_reg/Prot_inhib"/>
</dbReference>
<feature type="signal peptide" evidence="6">
    <location>
        <begin position="1"/>
        <end position="17"/>
    </location>
</feature>
<dbReference type="Proteomes" id="UP001378592">
    <property type="component" value="Unassembled WGS sequence"/>
</dbReference>
<dbReference type="InterPro" id="IPR036857">
    <property type="entry name" value="Thyroglobulin_1_sf"/>
</dbReference>
<dbReference type="GO" id="GO:0005604">
    <property type="term" value="C:basement membrane"/>
    <property type="evidence" value="ECO:0007669"/>
    <property type="project" value="TreeGrafter"/>
</dbReference>
<dbReference type="InterPro" id="IPR000716">
    <property type="entry name" value="Thyroglobulin_1"/>
</dbReference>
<protein>
    <recommendedName>
        <fullName evidence="7">Thyroglobulin type-1 domain-containing protein</fullName>
    </recommendedName>
</protein>
<keyword evidence="4" id="KW-1015">Disulfide bond</keyword>
<keyword evidence="2" id="KW-0964">Secreted</keyword>
<sequence>MFVLYMFLLHLVFTCKGDTDFLCSKEFCSKGSGSNGEGCTDVIPPGCQNKGVMLQSPTPCNCCQYCIGYLEEGAECNPGNQGSATVQNICGPGLTCAKNEKGSEICIPMKETKCAEKQNRYDQTPSYAEISWRPVCDSEGNFGPVHCIPNSICYCIEPSNGKRIFGEAVFSDYATQMSCSCSLAAWEASKLGEKSDYFRCLPDGQYDELQCVDDECICVDKITGSPIGTTTVHASKLKKDILPCFNEEIHPDGRFEKSCAQEYKIILDEVSKWENENFEVLSIKLPKCTADGHYHRVQTPESGKGFRCVDPDGNLIDKYENDQGESNCNCAYTSWLLRKEGIKEIPVCNIDGTFRPWQCSRDKCYCVDENGDQNYDQVVSSSNANSLDCFQ</sequence>
<dbReference type="Gene3D" id="4.10.800.10">
    <property type="entry name" value="Thyroglobulin type-1"/>
    <property type="match status" value="4"/>
</dbReference>
<name>A0AAN9Z207_9ORTH</name>
<dbReference type="GO" id="GO:0007160">
    <property type="term" value="P:cell-matrix adhesion"/>
    <property type="evidence" value="ECO:0007669"/>
    <property type="project" value="TreeGrafter"/>
</dbReference>
<dbReference type="EMBL" id="JAZDUA010000465">
    <property type="protein sequence ID" value="KAK7792204.1"/>
    <property type="molecule type" value="Genomic_DNA"/>
</dbReference>
<keyword evidence="9" id="KW-1185">Reference proteome</keyword>
<accession>A0AAN9Z207</accession>
<dbReference type="SUPFAM" id="SSF57610">
    <property type="entry name" value="Thyroglobulin type-1 domain"/>
    <property type="match status" value="4"/>
</dbReference>
<dbReference type="Pfam" id="PF00086">
    <property type="entry name" value="Thyroglobulin_1"/>
    <property type="match status" value="4"/>
</dbReference>
<dbReference type="PANTHER" id="PTHR12352:SF24">
    <property type="entry name" value="THYROGLOBULIN TYPE-1 DOMAIN-CONTAINING PROTEIN"/>
    <property type="match status" value="1"/>
</dbReference>
<comment type="caution">
    <text evidence="5">Lacks conserved residue(s) required for the propagation of feature annotation.</text>
</comment>
<dbReference type="PROSITE" id="PS51162">
    <property type="entry name" value="THYROGLOBULIN_1_2"/>
    <property type="match status" value="2"/>
</dbReference>
<evidence type="ECO:0000256" key="6">
    <source>
        <dbReference type="SAM" id="SignalP"/>
    </source>
</evidence>
<keyword evidence="3" id="KW-0677">Repeat</keyword>
<gene>
    <name evidence="8" type="ORF">R5R35_000488</name>
</gene>
<evidence type="ECO:0000256" key="1">
    <source>
        <dbReference type="ARBA" id="ARBA00004613"/>
    </source>
</evidence>
<evidence type="ECO:0000256" key="4">
    <source>
        <dbReference type="ARBA" id="ARBA00023157"/>
    </source>
</evidence>
<dbReference type="GO" id="GO:0005615">
    <property type="term" value="C:extracellular space"/>
    <property type="evidence" value="ECO:0007669"/>
    <property type="project" value="TreeGrafter"/>
</dbReference>
<feature type="domain" description="Thyroglobulin type-1" evidence="7">
    <location>
        <begin position="111"/>
        <end position="179"/>
    </location>
</feature>